<organism evidence="3">
    <name type="scientific">Brugia timori</name>
    <dbReference type="NCBI Taxonomy" id="42155"/>
    <lineage>
        <taxon>Eukaryota</taxon>
        <taxon>Metazoa</taxon>
        <taxon>Ecdysozoa</taxon>
        <taxon>Nematoda</taxon>
        <taxon>Chromadorea</taxon>
        <taxon>Rhabditida</taxon>
        <taxon>Spirurina</taxon>
        <taxon>Spiruromorpha</taxon>
        <taxon>Filarioidea</taxon>
        <taxon>Onchocercidae</taxon>
        <taxon>Brugia</taxon>
    </lineage>
</organism>
<sequence length="36" mass="4285">MNSFVRCPEINEVCLLLFPETSFIPLLFSFHVWEIL</sequence>
<evidence type="ECO:0000313" key="3">
    <source>
        <dbReference type="WBParaSite" id="BTMF_0001764901-mRNA-1"/>
    </source>
</evidence>
<dbReference type="Proteomes" id="UP000280834">
    <property type="component" value="Unassembled WGS sequence"/>
</dbReference>
<keyword evidence="2" id="KW-1185">Reference proteome</keyword>
<dbReference type="EMBL" id="UZAG01022854">
    <property type="protein sequence ID" value="VDO54962.1"/>
    <property type="molecule type" value="Genomic_DNA"/>
</dbReference>
<name>A0A0R3RC80_9BILA</name>
<dbReference type="AlphaFoldDB" id="A0A0R3RC80"/>
<proteinExistence type="predicted"/>
<gene>
    <name evidence="1" type="ORF">BTMF_LOCUS15616</name>
</gene>
<evidence type="ECO:0000313" key="2">
    <source>
        <dbReference type="Proteomes" id="UP000280834"/>
    </source>
</evidence>
<evidence type="ECO:0000313" key="1">
    <source>
        <dbReference type="EMBL" id="VDO54962.1"/>
    </source>
</evidence>
<accession>A0A0R3RC80</accession>
<protein>
    <submittedName>
        <fullName evidence="1 3">Uncharacterized protein</fullName>
    </submittedName>
</protein>
<reference evidence="1 2" key="2">
    <citation type="submission" date="2018-11" db="EMBL/GenBank/DDBJ databases">
        <authorList>
            <consortium name="Pathogen Informatics"/>
        </authorList>
    </citation>
    <scope>NUCLEOTIDE SEQUENCE [LARGE SCALE GENOMIC DNA]</scope>
</reference>
<dbReference type="WBParaSite" id="BTMF_0001764901-mRNA-1">
    <property type="protein sequence ID" value="BTMF_0001764901-mRNA-1"/>
    <property type="gene ID" value="BTMF_0001764901"/>
</dbReference>
<reference evidence="3" key="1">
    <citation type="submission" date="2017-02" db="UniProtKB">
        <authorList>
            <consortium name="WormBaseParasite"/>
        </authorList>
    </citation>
    <scope>IDENTIFICATION</scope>
</reference>